<keyword evidence="10" id="KW-0472">Membrane</keyword>
<accession>A0A841GIU5</accession>
<evidence type="ECO:0000259" key="11">
    <source>
        <dbReference type="SMART" id="SM00563"/>
    </source>
</evidence>
<keyword evidence="10" id="KW-0812">Transmembrane</keyword>
<evidence type="ECO:0000256" key="10">
    <source>
        <dbReference type="SAM" id="Phobius"/>
    </source>
</evidence>
<dbReference type="CDD" id="cd07989">
    <property type="entry name" value="LPLAT_AGPAT-like"/>
    <property type="match status" value="1"/>
</dbReference>
<dbReference type="Proteomes" id="UP000585721">
    <property type="component" value="Unassembled WGS sequence"/>
</dbReference>
<dbReference type="PANTHER" id="PTHR10434:SF11">
    <property type="entry name" value="1-ACYL-SN-GLYCEROL-3-PHOSPHATE ACYLTRANSFERASE"/>
    <property type="match status" value="1"/>
</dbReference>
<evidence type="ECO:0000256" key="9">
    <source>
        <dbReference type="RuleBase" id="RU361267"/>
    </source>
</evidence>
<evidence type="ECO:0000256" key="8">
    <source>
        <dbReference type="ARBA" id="ARBA00023315"/>
    </source>
</evidence>
<dbReference type="NCBIfam" id="TIGR00530">
    <property type="entry name" value="AGP_acyltrn"/>
    <property type="match status" value="1"/>
</dbReference>
<dbReference type="GO" id="GO:0006654">
    <property type="term" value="P:phosphatidic acid biosynthetic process"/>
    <property type="evidence" value="ECO:0007669"/>
    <property type="project" value="TreeGrafter"/>
</dbReference>
<evidence type="ECO:0000256" key="4">
    <source>
        <dbReference type="ARBA" id="ARBA00008655"/>
    </source>
</evidence>
<evidence type="ECO:0000256" key="1">
    <source>
        <dbReference type="ARBA" id="ARBA00001141"/>
    </source>
</evidence>
<evidence type="ECO:0000256" key="5">
    <source>
        <dbReference type="ARBA" id="ARBA00013211"/>
    </source>
</evidence>
<keyword evidence="8 9" id="KW-0012">Acyltransferase</keyword>
<feature type="domain" description="Phospholipid/glycerol acyltransferase" evidence="11">
    <location>
        <begin position="67"/>
        <end position="182"/>
    </location>
</feature>
<name>A0A841GIU5_9GAMM</name>
<dbReference type="RefSeq" id="WP_188025242.1">
    <property type="nucleotide sequence ID" value="NZ_JACHGR010000001.1"/>
</dbReference>
<sequence>MLKILRIIVLIFLMIVWFLVGLVICLARPRHKNNVFLLGRMLNMMCPVFGVKVKSIIPDCSRNIGSVVYAVNHQSNYDIFVTTGCNLPGVVSMGKKNLVWVPFFGILYYLSGNILVDRANRSRAVDSMKQVVAKIKERGISIWMFPEGTRSKGRGLLPFKTGAFHTALMAEVPIVPIVCSSYADQIDLNRWDNGEIIVEVMPPVDTKQWSRETVKDLTETVRNQMVQKLAELDAITRKPS</sequence>
<keyword evidence="9" id="KW-0594">Phospholipid biosynthesis</keyword>
<dbReference type="SMART" id="SM00563">
    <property type="entry name" value="PlsC"/>
    <property type="match status" value="1"/>
</dbReference>
<keyword evidence="10" id="KW-1133">Transmembrane helix</keyword>
<evidence type="ECO:0000313" key="12">
    <source>
        <dbReference type="EMBL" id="MBB6054432.1"/>
    </source>
</evidence>
<dbReference type="EC" id="2.3.1.51" evidence="5 9"/>
<evidence type="ECO:0000256" key="7">
    <source>
        <dbReference type="ARBA" id="ARBA00022679"/>
    </source>
</evidence>
<reference evidence="12 13" key="1">
    <citation type="submission" date="2020-08" db="EMBL/GenBank/DDBJ databases">
        <title>Genomic Encyclopedia of Type Strains, Phase IV (KMG-IV): sequencing the most valuable type-strain genomes for metagenomic binning, comparative biology and taxonomic classification.</title>
        <authorList>
            <person name="Goeker M."/>
        </authorList>
    </citation>
    <scope>NUCLEOTIDE SEQUENCE [LARGE SCALE GENOMIC DNA]</scope>
    <source>
        <strain evidence="12 13">DSM 22975</strain>
    </source>
</reference>
<dbReference type="GO" id="GO:0005886">
    <property type="term" value="C:plasma membrane"/>
    <property type="evidence" value="ECO:0007669"/>
    <property type="project" value="TreeGrafter"/>
</dbReference>
<keyword evidence="9" id="KW-0444">Lipid biosynthesis</keyword>
<dbReference type="EMBL" id="JACHGR010000001">
    <property type="protein sequence ID" value="MBB6054432.1"/>
    <property type="molecule type" value="Genomic_DNA"/>
</dbReference>
<dbReference type="PANTHER" id="PTHR10434">
    <property type="entry name" value="1-ACYL-SN-GLYCEROL-3-PHOSPHATE ACYLTRANSFERASE"/>
    <property type="match status" value="1"/>
</dbReference>
<dbReference type="InterPro" id="IPR004552">
    <property type="entry name" value="AGP_acyltrans"/>
</dbReference>
<dbReference type="GO" id="GO:0003841">
    <property type="term" value="F:1-acylglycerol-3-phosphate O-acyltransferase activity"/>
    <property type="evidence" value="ECO:0007669"/>
    <property type="project" value="UniProtKB-UniRule"/>
</dbReference>
<comment type="domain">
    <text evidence="9">The HXXXXD motif is essential for acyltransferase activity and may constitute the binding site for the phosphate moiety of the glycerol-3-phosphate.</text>
</comment>
<dbReference type="GO" id="GO:0016024">
    <property type="term" value="P:CDP-diacylglycerol biosynthetic process"/>
    <property type="evidence" value="ECO:0007669"/>
    <property type="project" value="UniProtKB-UniPathway"/>
</dbReference>
<keyword evidence="7 9" id="KW-0808">Transferase</keyword>
<comment type="caution">
    <text evidence="12">The sequence shown here is derived from an EMBL/GenBank/DDBJ whole genome shotgun (WGS) entry which is preliminary data.</text>
</comment>
<dbReference type="Pfam" id="PF01553">
    <property type="entry name" value="Acyltransferase"/>
    <property type="match status" value="1"/>
</dbReference>
<dbReference type="AlphaFoldDB" id="A0A841GIU5"/>
<evidence type="ECO:0000256" key="3">
    <source>
        <dbReference type="ARBA" id="ARBA00005189"/>
    </source>
</evidence>
<proteinExistence type="inferred from homology"/>
<keyword evidence="9" id="KW-1208">Phospholipid metabolism</keyword>
<gene>
    <name evidence="12" type="ORF">HNR75_000297</name>
</gene>
<evidence type="ECO:0000313" key="13">
    <source>
        <dbReference type="Proteomes" id="UP000585721"/>
    </source>
</evidence>
<evidence type="ECO:0000256" key="6">
    <source>
        <dbReference type="ARBA" id="ARBA00016139"/>
    </source>
</evidence>
<protein>
    <recommendedName>
        <fullName evidence="6 9">1-acyl-sn-glycerol-3-phosphate acyltransferase</fullName>
        <ecNumber evidence="5 9">2.3.1.51</ecNumber>
    </recommendedName>
</protein>
<feature type="transmembrane region" description="Helical" evidence="10">
    <location>
        <begin position="7"/>
        <end position="29"/>
    </location>
</feature>
<comment type="similarity">
    <text evidence="4 9">Belongs to the 1-acyl-sn-glycerol-3-phosphate acyltransferase family.</text>
</comment>
<feature type="transmembrane region" description="Helical" evidence="10">
    <location>
        <begin position="98"/>
        <end position="116"/>
    </location>
</feature>
<keyword evidence="13" id="KW-1185">Reference proteome</keyword>
<organism evidence="12 13">
    <name type="scientific">Tolumonas osonensis</name>
    <dbReference type="NCBI Taxonomy" id="675874"/>
    <lineage>
        <taxon>Bacteria</taxon>
        <taxon>Pseudomonadati</taxon>
        <taxon>Pseudomonadota</taxon>
        <taxon>Gammaproteobacteria</taxon>
        <taxon>Aeromonadales</taxon>
        <taxon>Aeromonadaceae</taxon>
        <taxon>Tolumonas</taxon>
    </lineage>
</organism>
<dbReference type="SUPFAM" id="SSF69593">
    <property type="entry name" value="Glycerol-3-phosphate (1)-acyltransferase"/>
    <property type="match status" value="1"/>
</dbReference>
<keyword evidence="9" id="KW-0443">Lipid metabolism</keyword>
<comment type="pathway">
    <text evidence="2">Phospholipid metabolism; CDP-diacylglycerol biosynthesis; CDP-diacylglycerol from sn-glycerol 3-phosphate: step 2/3.</text>
</comment>
<comment type="catalytic activity">
    <reaction evidence="1 9">
        <text>a 1-acyl-sn-glycero-3-phosphate + an acyl-CoA = a 1,2-diacyl-sn-glycero-3-phosphate + CoA</text>
        <dbReference type="Rhea" id="RHEA:19709"/>
        <dbReference type="ChEBI" id="CHEBI:57287"/>
        <dbReference type="ChEBI" id="CHEBI:57970"/>
        <dbReference type="ChEBI" id="CHEBI:58342"/>
        <dbReference type="ChEBI" id="CHEBI:58608"/>
        <dbReference type="EC" id="2.3.1.51"/>
    </reaction>
</comment>
<comment type="pathway">
    <text evidence="3">Lipid metabolism.</text>
</comment>
<evidence type="ECO:0000256" key="2">
    <source>
        <dbReference type="ARBA" id="ARBA00004728"/>
    </source>
</evidence>
<dbReference type="InterPro" id="IPR002123">
    <property type="entry name" value="Plipid/glycerol_acylTrfase"/>
</dbReference>
<dbReference type="UniPathway" id="UPA00557">
    <property type="reaction ID" value="UER00613"/>
</dbReference>